<dbReference type="Proteomes" id="UP000198122">
    <property type="component" value="Unassembled WGS sequence"/>
</dbReference>
<gene>
    <name evidence="3" type="ORF">SAMN05445756_0869</name>
</gene>
<dbReference type="RefSeq" id="WP_407656020.1">
    <property type="nucleotide sequence ID" value="NZ_FYEZ01000001.1"/>
</dbReference>
<accession>A0A212TBP1</accession>
<evidence type="ECO:0000313" key="4">
    <source>
        <dbReference type="Proteomes" id="UP000198122"/>
    </source>
</evidence>
<feature type="domain" description="Retropepsin-like aspartic endopeptidase" evidence="2">
    <location>
        <begin position="52"/>
        <end position="185"/>
    </location>
</feature>
<dbReference type="AlphaFoldDB" id="A0A212TBP1"/>
<organism evidence="3 4">
    <name type="scientific">Kytococcus aerolatus</name>
    <dbReference type="NCBI Taxonomy" id="592308"/>
    <lineage>
        <taxon>Bacteria</taxon>
        <taxon>Bacillati</taxon>
        <taxon>Actinomycetota</taxon>
        <taxon>Actinomycetes</taxon>
        <taxon>Micrococcales</taxon>
        <taxon>Kytococcaceae</taxon>
        <taxon>Kytococcus</taxon>
    </lineage>
</organism>
<dbReference type="Pfam" id="PF05618">
    <property type="entry name" value="Zn_protease"/>
    <property type="match status" value="1"/>
</dbReference>
<dbReference type="Gene3D" id="2.40.70.10">
    <property type="entry name" value="Acid Proteases"/>
    <property type="match status" value="1"/>
</dbReference>
<sequence>MPPYTPTEAPEPADDAVQEATPEALAATGDIAPEETLEQTPSTPPDRAPVLVGWREWVTLPDVGVPWIKAKIDTGARTSALHAFDMLEWRDDRGVARVTFWVNPWQKSAADAVRLTRPVHDRRSVRSSSGHTEQRVVVLLDLVLREERTTAEVTLTSRDEMGFRMLIGREALRQGFVVDSAASYLGGRPPVAHRRRNRGR</sequence>
<reference evidence="3 4" key="1">
    <citation type="submission" date="2017-06" db="EMBL/GenBank/DDBJ databases">
        <authorList>
            <person name="Kim H.J."/>
            <person name="Triplett B.A."/>
        </authorList>
    </citation>
    <scope>NUCLEOTIDE SEQUENCE [LARGE SCALE GENOMIC DNA]</scope>
    <source>
        <strain evidence="3 4">DSM 22179</strain>
    </source>
</reference>
<dbReference type="PANTHER" id="PTHR38037">
    <property type="entry name" value="ZN_PROTEASE DOMAIN-CONTAINING PROTEIN"/>
    <property type="match status" value="1"/>
</dbReference>
<protein>
    <submittedName>
        <fullName evidence="3">Uncharacterized conserved protein</fullName>
    </submittedName>
</protein>
<feature type="region of interest" description="Disordered" evidence="1">
    <location>
        <begin position="29"/>
        <end position="48"/>
    </location>
</feature>
<evidence type="ECO:0000259" key="2">
    <source>
        <dbReference type="Pfam" id="PF05618"/>
    </source>
</evidence>
<name>A0A212TBP1_9MICO</name>
<dbReference type="InterPro" id="IPR008503">
    <property type="entry name" value="Asp_endopeptidase"/>
</dbReference>
<dbReference type="EMBL" id="FYEZ01000001">
    <property type="protein sequence ID" value="SNC63256.1"/>
    <property type="molecule type" value="Genomic_DNA"/>
</dbReference>
<feature type="region of interest" description="Disordered" evidence="1">
    <location>
        <begin position="1"/>
        <end position="22"/>
    </location>
</feature>
<keyword evidence="4" id="KW-1185">Reference proteome</keyword>
<dbReference type="InterPro" id="IPR021109">
    <property type="entry name" value="Peptidase_aspartic_dom_sf"/>
</dbReference>
<dbReference type="SUPFAM" id="SSF50630">
    <property type="entry name" value="Acid proteases"/>
    <property type="match status" value="1"/>
</dbReference>
<evidence type="ECO:0000313" key="3">
    <source>
        <dbReference type="EMBL" id="SNC63256.1"/>
    </source>
</evidence>
<feature type="compositionally biased region" description="Low complexity" evidence="1">
    <location>
        <begin position="1"/>
        <end position="10"/>
    </location>
</feature>
<proteinExistence type="predicted"/>
<evidence type="ECO:0000256" key="1">
    <source>
        <dbReference type="SAM" id="MobiDB-lite"/>
    </source>
</evidence>
<dbReference type="PANTHER" id="PTHR38037:SF1">
    <property type="entry name" value="ATP-DEPENDENT ZINC PROTEASE DOMAIN-CONTAINING PROTEIN-RELATED"/>
    <property type="match status" value="1"/>
</dbReference>